<dbReference type="OrthoDB" id="9763101at2"/>
<dbReference type="NCBIfam" id="NF003818">
    <property type="entry name" value="PRK05409.1"/>
    <property type="match status" value="1"/>
</dbReference>
<gene>
    <name evidence="3" type="ORF">FZO89_05445</name>
</gene>
<dbReference type="PANTHER" id="PTHR42194">
    <property type="entry name" value="UPF0276 PROTEIN HI_1600"/>
    <property type="match status" value="1"/>
</dbReference>
<comment type="similarity">
    <text evidence="1">Belongs to the UPF0276 family.</text>
</comment>
<dbReference type="EMBL" id="VTFT01000001">
    <property type="protein sequence ID" value="TYT25741.1"/>
    <property type="molecule type" value="Genomic_DNA"/>
</dbReference>
<dbReference type="Pfam" id="PF05114">
    <property type="entry name" value="MbnB_TglH_ChrH"/>
    <property type="match status" value="1"/>
</dbReference>
<reference evidence="3 4" key="1">
    <citation type="submission" date="2019-08" db="EMBL/GenBank/DDBJ databases">
        <title>Luteimonas viscosus sp. nov., isolated from soil of a sunflower field.</title>
        <authorList>
            <person name="Jianli Z."/>
            <person name="Ying Z."/>
        </authorList>
    </citation>
    <scope>NUCLEOTIDE SEQUENCE [LARGE SCALE GENOMIC DNA]</scope>
    <source>
        <strain evidence="3 4">XBU10</strain>
    </source>
</reference>
<keyword evidence="4" id="KW-1185">Reference proteome</keyword>
<comment type="caution">
    <text evidence="3">The sequence shown here is derived from an EMBL/GenBank/DDBJ whole genome shotgun (WGS) entry which is preliminary data.</text>
</comment>
<dbReference type="AlphaFoldDB" id="A0A5D4XPQ0"/>
<dbReference type="HAMAP" id="MF_00697">
    <property type="entry name" value="UPF0276"/>
    <property type="match status" value="1"/>
</dbReference>
<dbReference type="PANTHER" id="PTHR42194:SF1">
    <property type="entry name" value="UPF0276 PROTEIN HI_1600"/>
    <property type="match status" value="1"/>
</dbReference>
<protein>
    <recommendedName>
        <fullName evidence="1">UPF0276 protein FZO89_05445</fullName>
    </recommendedName>
</protein>
<name>A0A5D4XPQ0_9GAMM</name>
<feature type="compositionally biased region" description="Basic residues" evidence="2">
    <location>
        <begin position="1"/>
        <end position="11"/>
    </location>
</feature>
<evidence type="ECO:0000256" key="2">
    <source>
        <dbReference type="SAM" id="MobiDB-lite"/>
    </source>
</evidence>
<dbReference type="Gene3D" id="3.20.20.150">
    <property type="entry name" value="Divalent-metal-dependent TIM barrel enzymes"/>
    <property type="match status" value="1"/>
</dbReference>
<sequence>MPVQGRHHRRPRVTERHGPRLPAGRAGPSTQASARPAVATFAGYGLGMRREHYPAFLAGDANVDFAEVISENFMVEGGRPLDTLRRVRAHYPVVLHGVSLSIGSAHGVDDAYLARLRRLADRIEPLWVSDHLCWTRTHAHNSHDLLPLPYTEDSLAAVCANIHRAQDALARPMLFENPSSYCRFPHDTLAEWEFIAAMVARTGCQLLLDVNNVYVSARNHGWDARVYLDGLPLQQVRQIHLAGHSPGELLVDTHDRAVCDEVWGLYAHAVARCGPVATMIERDGDIPPLEVLEAELGHARAIAARACRGARAA</sequence>
<evidence type="ECO:0000313" key="3">
    <source>
        <dbReference type="EMBL" id="TYT25741.1"/>
    </source>
</evidence>
<feature type="region of interest" description="Disordered" evidence="2">
    <location>
        <begin position="1"/>
        <end position="34"/>
    </location>
</feature>
<organism evidence="3 4">
    <name type="scientific">Luteimonas viscosa</name>
    <dbReference type="NCBI Taxonomy" id="1132694"/>
    <lineage>
        <taxon>Bacteria</taxon>
        <taxon>Pseudomonadati</taxon>
        <taxon>Pseudomonadota</taxon>
        <taxon>Gammaproteobacteria</taxon>
        <taxon>Lysobacterales</taxon>
        <taxon>Lysobacteraceae</taxon>
        <taxon>Luteimonas</taxon>
    </lineage>
</organism>
<dbReference type="InterPro" id="IPR007801">
    <property type="entry name" value="MbnB/TglH/ChrH"/>
</dbReference>
<accession>A0A5D4XPQ0</accession>
<evidence type="ECO:0000313" key="4">
    <source>
        <dbReference type="Proteomes" id="UP000324973"/>
    </source>
</evidence>
<proteinExistence type="inferred from homology"/>
<dbReference type="Proteomes" id="UP000324973">
    <property type="component" value="Unassembled WGS sequence"/>
</dbReference>
<evidence type="ECO:0000256" key="1">
    <source>
        <dbReference type="HAMAP-Rule" id="MF_00697"/>
    </source>
</evidence>